<accession>A0A6G4TX76</accession>
<proteinExistence type="predicted"/>
<organism evidence="1 2">
    <name type="scientific">Streptomyces coryli</name>
    <dbReference type="NCBI Taxonomy" id="1128680"/>
    <lineage>
        <taxon>Bacteria</taxon>
        <taxon>Bacillati</taxon>
        <taxon>Actinomycetota</taxon>
        <taxon>Actinomycetes</taxon>
        <taxon>Kitasatosporales</taxon>
        <taxon>Streptomycetaceae</taxon>
        <taxon>Streptomyces</taxon>
    </lineage>
</organism>
<evidence type="ECO:0000313" key="1">
    <source>
        <dbReference type="EMBL" id="NGN64609.1"/>
    </source>
</evidence>
<dbReference type="SUPFAM" id="SSF54637">
    <property type="entry name" value="Thioesterase/thiol ester dehydrase-isomerase"/>
    <property type="match status" value="1"/>
</dbReference>
<dbReference type="EMBL" id="JAAKZV010000038">
    <property type="protein sequence ID" value="NGN64609.1"/>
    <property type="molecule type" value="Genomic_DNA"/>
</dbReference>
<dbReference type="Proteomes" id="UP000481583">
    <property type="component" value="Unassembled WGS sequence"/>
</dbReference>
<dbReference type="AlphaFoldDB" id="A0A6G4TX76"/>
<sequence>MVEGEAGSVVIPAGVEGYHGVAFGGYVAGLLAVRAAGADEAAAGVGVDFRGIVKPGVPVPLRADGASAALTDDDGAVLVAAAPRPVQVEAPAAPGIEEARSASGRYLVERRGVIADYTECFGCGPDLPPERGIRVFPARVPGRELIAAAWTPHPSMGGEDGALPPELVWSALDCPAGWAVRVLGAADDMSVTAALDAAVLAPVRAGVEHVVYSWSIDGAGRKHRGGSAIATADGEVCVVSESLWIDPRQPV</sequence>
<name>A0A6G4TX76_9ACTN</name>
<reference evidence="1 2" key="1">
    <citation type="submission" date="2020-02" db="EMBL/GenBank/DDBJ databases">
        <title>Whole-genome analyses of novel actinobacteria.</title>
        <authorList>
            <person name="Sahin N."/>
        </authorList>
    </citation>
    <scope>NUCLEOTIDE SEQUENCE [LARGE SCALE GENOMIC DNA]</scope>
    <source>
        <strain evidence="1 2">A7024</strain>
    </source>
</reference>
<evidence type="ECO:0000313" key="2">
    <source>
        <dbReference type="Proteomes" id="UP000481583"/>
    </source>
</evidence>
<keyword evidence="2" id="KW-1185">Reference proteome</keyword>
<dbReference type="InterPro" id="IPR029069">
    <property type="entry name" value="HotDog_dom_sf"/>
</dbReference>
<dbReference type="Gene3D" id="3.10.129.10">
    <property type="entry name" value="Hotdog Thioesterase"/>
    <property type="match status" value="1"/>
</dbReference>
<evidence type="ECO:0008006" key="3">
    <source>
        <dbReference type="Google" id="ProtNLM"/>
    </source>
</evidence>
<protein>
    <recommendedName>
        <fullName evidence="3">Thioesterase family protein</fullName>
    </recommendedName>
</protein>
<gene>
    <name evidence="1" type="ORF">G5C51_11940</name>
</gene>
<comment type="caution">
    <text evidence="1">The sequence shown here is derived from an EMBL/GenBank/DDBJ whole genome shotgun (WGS) entry which is preliminary data.</text>
</comment>